<evidence type="ECO:0000313" key="2">
    <source>
        <dbReference type="EnsemblPlants" id="OGLUM02G32230.1"/>
    </source>
</evidence>
<dbReference type="HOGENOM" id="CLU_2416864_0_0_1"/>
<evidence type="ECO:0008006" key="4">
    <source>
        <dbReference type="Google" id="ProtNLM"/>
    </source>
</evidence>
<organism evidence="2">
    <name type="scientific">Oryza glumipatula</name>
    <dbReference type="NCBI Taxonomy" id="40148"/>
    <lineage>
        <taxon>Eukaryota</taxon>
        <taxon>Viridiplantae</taxon>
        <taxon>Streptophyta</taxon>
        <taxon>Embryophyta</taxon>
        <taxon>Tracheophyta</taxon>
        <taxon>Spermatophyta</taxon>
        <taxon>Magnoliopsida</taxon>
        <taxon>Liliopsida</taxon>
        <taxon>Poales</taxon>
        <taxon>Poaceae</taxon>
        <taxon>BOP clade</taxon>
        <taxon>Oryzoideae</taxon>
        <taxon>Oryzeae</taxon>
        <taxon>Oryzinae</taxon>
        <taxon>Oryza</taxon>
    </lineage>
</organism>
<accession>A0A0D9YXW9</accession>
<dbReference type="STRING" id="40148.A0A0D9YXW9"/>
<evidence type="ECO:0000313" key="3">
    <source>
        <dbReference type="Proteomes" id="UP000026961"/>
    </source>
</evidence>
<name>A0A0D9YXW9_9ORYZ</name>
<dbReference type="AlphaFoldDB" id="A0A0D9YXW9"/>
<protein>
    <recommendedName>
        <fullName evidence="4">EF-hand domain-containing protein</fullName>
    </recommendedName>
</protein>
<evidence type="ECO:0000256" key="1">
    <source>
        <dbReference type="ARBA" id="ARBA00006765"/>
    </source>
</evidence>
<keyword evidence="3" id="KW-1185">Reference proteome</keyword>
<reference evidence="2" key="1">
    <citation type="submission" date="2015-04" db="UniProtKB">
        <authorList>
            <consortium name="EnsemblPlants"/>
        </authorList>
    </citation>
    <scope>IDENTIFICATION</scope>
</reference>
<dbReference type="EnsemblPlants" id="OGLUM02G32230.1">
    <property type="protein sequence ID" value="OGLUM02G32230.1"/>
    <property type="gene ID" value="OGLUM02G32230"/>
</dbReference>
<reference evidence="2" key="2">
    <citation type="submission" date="2018-05" db="EMBL/GenBank/DDBJ databases">
        <title>OgluRS3 (Oryza glumaepatula Reference Sequence Version 3).</title>
        <authorList>
            <person name="Zhang J."/>
            <person name="Kudrna D."/>
            <person name="Lee S."/>
            <person name="Talag J."/>
            <person name="Welchert J."/>
            <person name="Wing R.A."/>
        </authorList>
    </citation>
    <scope>NUCLEOTIDE SEQUENCE [LARGE SCALE GENOMIC DNA]</scope>
</reference>
<dbReference type="Pfam" id="PF05042">
    <property type="entry name" value="Caleosin"/>
    <property type="match status" value="1"/>
</dbReference>
<dbReference type="Gramene" id="OGLUM02G32230.1">
    <property type="protein sequence ID" value="OGLUM02G32230.1"/>
    <property type="gene ID" value="OGLUM02G32230"/>
</dbReference>
<sequence>MAVKLVKAYKQPAKRDDGRSTVAAVPGGSQPAAAYGEASGAGGMTALQKHAAFFDKDNDGFVSPTETYDGELQRPSKFLGYAPSDLELASPA</sequence>
<dbReference type="Proteomes" id="UP000026961">
    <property type="component" value="Chromosome 2"/>
</dbReference>
<comment type="similarity">
    <text evidence="1">Belongs to the caleosin family.</text>
</comment>
<proteinExistence type="inferred from homology"/>
<dbReference type="InterPro" id="IPR007736">
    <property type="entry name" value="Caleosin-related"/>
</dbReference>